<evidence type="ECO:0000313" key="3">
    <source>
        <dbReference type="Proteomes" id="UP000443353"/>
    </source>
</evidence>
<keyword evidence="3" id="KW-1185">Reference proteome</keyword>
<evidence type="ECO:0000256" key="1">
    <source>
        <dbReference type="SAM" id="MobiDB-lite"/>
    </source>
</evidence>
<evidence type="ECO:0000313" key="2">
    <source>
        <dbReference type="EMBL" id="MVW62671.1"/>
    </source>
</evidence>
<name>A0A7X3KA55_9BURK</name>
<dbReference type="RefSeq" id="WP_160410020.1">
    <property type="nucleotide sequence ID" value="NZ_WSES01000007.1"/>
</dbReference>
<dbReference type="Proteomes" id="UP000443353">
    <property type="component" value="Unassembled WGS sequence"/>
</dbReference>
<dbReference type="AlphaFoldDB" id="A0A7X3KA55"/>
<protein>
    <submittedName>
        <fullName evidence="2">Uncharacterized protein</fullName>
    </submittedName>
</protein>
<comment type="caution">
    <text evidence="2">The sequence shown here is derived from an EMBL/GenBank/DDBJ whole genome shotgun (WGS) entry which is preliminary data.</text>
</comment>
<gene>
    <name evidence="2" type="ORF">GPY61_22335</name>
</gene>
<proteinExistence type="predicted"/>
<feature type="region of interest" description="Disordered" evidence="1">
    <location>
        <begin position="97"/>
        <end position="126"/>
    </location>
</feature>
<accession>A0A7X3KA55</accession>
<feature type="compositionally biased region" description="Low complexity" evidence="1">
    <location>
        <begin position="97"/>
        <end position="117"/>
    </location>
</feature>
<sequence>MIATAPALLPPRDRRHVGIAVTLVVHAVLVLGWQMTRRPPTVAPDPPRSTIQWIRLPAPAAPQPRREQEEQAPARPQAAPRAGAITLPRVTVPAAPAVAPPAADTPAADPPAAASTPAAPPPPSAGAAMLERALRDVGAIDRALRKENNPYIVAPPDSPQIRLRRGIQAAADMAPNAWYQAPKVAELVNNTGDGARRERVISGGGTYCMTERAPTTSIDMIEKHGKWRQTNCPEHESTASSQEWRTARD</sequence>
<organism evidence="2 3">
    <name type="scientific">Massilia cellulosiltytica</name>
    <dbReference type="NCBI Taxonomy" id="2683234"/>
    <lineage>
        <taxon>Bacteria</taxon>
        <taxon>Pseudomonadati</taxon>
        <taxon>Pseudomonadota</taxon>
        <taxon>Betaproteobacteria</taxon>
        <taxon>Burkholderiales</taxon>
        <taxon>Oxalobacteraceae</taxon>
        <taxon>Telluria group</taxon>
        <taxon>Massilia</taxon>
    </lineage>
</organism>
<feature type="compositionally biased region" description="Low complexity" evidence="1">
    <location>
        <begin position="71"/>
        <end position="82"/>
    </location>
</feature>
<feature type="compositionally biased region" description="Polar residues" evidence="1">
    <location>
        <begin position="228"/>
        <end position="249"/>
    </location>
</feature>
<feature type="region of interest" description="Disordered" evidence="1">
    <location>
        <begin position="226"/>
        <end position="249"/>
    </location>
</feature>
<dbReference type="EMBL" id="WSES01000007">
    <property type="protein sequence ID" value="MVW62671.1"/>
    <property type="molecule type" value="Genomic_DNA"/>
</dbReference>
<feature type="region of interest" description="Disordered" evidence="1">
    <location>
        <begin position="60"/>
        <end position="83"/>
    </location>
</feature>
<reference evidence="2 3" key="1">
    <citation type="submission" date="2019-12" db="EMBL/GenBank/DDBJ databases">
        <authorList>
            <person name="Li C."/>
            <person name="Zhao J."/>
        </authorList>
    </citation>
    <scope>NUCLEOTIDE SEQUENCE [LARGE SCALE GENOMIC DNA]</scope>
    <source>
        <strain evidence="2 3">NEAU-DD11</strain>
    </source>
</reference>